<evidence type="ECO:0000313" key="17">
    <source>
        <dbReference type="EnsemblPlants" id="ORUFI01G40280.2"/>
    </source>
</evidence>
<evidence type="ECO:0000256" key="4">
    <source>
        <dbReference type="ARBA" id="ARBA00022723"/>
    </source>
</evidence>
<evidence type="ECO:0000256" key="9">
    <source>
        <dbReference type="ARBA" id="ARBA00022837"/>
    </source>
</evidence>
<dbReference type="InterPro" id="IPR052266">
    <property type="entry name" value="Miro-EF-hand_domain"/>
</dbReference>
<protein>
    <recommendedName>
        <fullName evidence="14">Mitochondrial Rho GTPase</fullName>
        <ecNumber evidence="14">3.6.5.-</ecNumber>
    </recommendedName>
</protein>
<feature type="transmembrane region" description="Helical" evidence="15">
    <location>
        <begin position="568"/>
        <end position="588"/>
    </location>
</feature>
<dbReference type="PROSITE" id="PS50222">
    <property type="entry name" value="EF_HAND_2"/>
    <property type="match status" value="1"/>
</dbReference>
<keyword evidence="3 15" id="KW-0812">Transmembrane</keyword>
<keyword evidence="9 14" id="KW-0106">Calcium</keyword>
<dbReference type="HOGENOM" id="CLU_014255_2_1_1"/>
<dbReference type="InterPro" id="IPR013567">
    <property type="entry name" value="EF_hand_assoc_2"/>
</dbReference>
<evidence type="ECO:0000256" key="3">
    <source>
        <dbReference type="ARBA" id="ARBA00022692"/>
    </source>
</evidence>
<evidence type="ECO:0000256" key="13">
    <source>
        <dbReference type="ARBA" id="ARBA00023136"/>
    </source>
</evidence>
<name>A0A0E0N4U2_ORYRU</name>
<dbReference type="PANTHER" id="PTHR46819:SF1">
    <property type="entry name" value="EF-HAND CALCIUM-BINDING DOMAIN-CONTAINING PROTEIN 7"/>
    <property type="match status" value="1"/>
</dbReference>
<keyword evidence="18" id="KW-1185">Reference proteome</keyword>
<dbReference type="GO" id="GO:0005525">
    <property type="term" value="F:GTP binding"/>
    <property type="evidence" value="ECO:0007669"/>
    <property type="project" value="UniProtKB-KW"/>
</dbReference>
<feature type="domain" description="EF-hand" evidence="16">
    <location>
        <begin position="285"/>
        <end position="320"/>
    </location>
</feature>
<keyword evidence="7 14" id="KW-1000">Mitochondrion outer membrane</keyword>
<dbReference type="InterPro" id="IPR018247">
    <property type="entry name" value="EF_Hand_1_Ca_BS"/>
</dbReference>
<keyword evidence="8 14" id="KW-0378">Hydrolase</keyword>
<dbReference type="InterPro" id="IPR001806">
    <property type="entry name" value="Small_GTPase"/>
</dbReference>
<evidence type="ECO:0000256" key="8">
    <source>
        <dbReference type="ARBA" id="ARBA00022801"/>
    </source>
</evidence>
<evidence type="ECO:0000256" key="15">
    <source>
        <dbReference type="SAM" id="Phobius"/>
    </source>
</evidence>
<dbReference type="CDD" id="cd01892">
    <property type="entry name" value="Miro2"/>
    <property type="match status" value="1"/>
</dbReference>
<dbReference type="GO" id="GO:0007005">
    <property type="term" value="P:mitochondrion organization"/>
    <property type="evidence" value="ECO:0007669"/>
    <property type="project" value="InterPro"/>
</dbReference>
<reference evidence="17" key="2">
    <citation type="submission" date="2015-06" db="UniProtKB">
        <authorList>
            <consortium name="EnsemblPlants"/>
        </authorList>
    </citation>
    <scope>IDENTIFICATION</scope>
</reference>
<dbReference type="Pfam" id="PF00071">
    <property type="entry name" value="Ras"/>
    <property type="match status" value="1"/>
</dbReference>
<dbReference type="PANTHER" id="PTHR46819">
    <property type="entry name" value="EF-HAND CALCIUM-BINDING DOMAIN-CONTAINING PROTEIN 7"/>
    <property type="match status" value="1"/>
</dbReference>
<dbReference type="PROSITE" id="PS00018">
    <property type="entry name" value="EF_HAND_1"/>
    <property type="match status" value="1"/>
</dbReference>
<evidence type="ECO:0000256" key="5">
    <source>
        <dbReference type="ARBA" id="ARBA00022737"/>
    </source>
</evidence>
<dbReference type="EnsemblPlants" id="ORUFI01G40280.2">
    <property type="protein sequence ID" value="ORUFI01G40280.2"/>
    <property type="gene ID" value="ORUFI01G40280"/>
</dbReference>
<dbReference type="Pfam" id="PF08356">
    <property type="entry name" value="EF_assoc_2"/>
    <property type="match status" value="1"/>
</dbReference>
<dbReference type="InterPro" id="IPR002048">
    <property type="entry name" value="EF_hand_dom"/>
</dbReference>
<dbReference type="STRING" id="4529.A0A0E0N4U2"/>
<evidence type="ECO:0000313" key="18">
    <source>
        <dbReference type="Proteomes" id="UP000008022"/>
    </source>
</evidence>
<dbReference type="GO" id="GO:0003924">
    <property type="term" value="F:GTPase activity"/>
    <property type="evidence" value="ECO:0007669"/>
    <property type="project" value="InterPro"/>
</dbReference>
<dbReference type="SMART" id="SM00175">
    <property type="entry name" value="RAB"/>
    <property type="match status" value="1"/>
</dbReference>
<proteinExistence type="inferred from homology"/>
<dbReference type="Gene3D" id="3.40.50.300">
    <property type="entry name" value="P-loop containing nucleotide triphosphate hydrolases"/>
    <property type="match status" value="2"/>
</dbReference>
<evidence type="ECO:0000259" key="16">
    <source>
        <dbReference type="PROSITE" id="PS50222"/>
    </source>
</evidence>
<dbReference type="SUPFAM" id="SSF47473">
    <property type="entry name" value="EF-hand"/>
    <property type="match status" value="1"/>
</dbReference>
<evidence type="ECO:0000256" key="14">
    <source>
        <dbReference type="PIRNR" id="PIRNR037488"/>
    </source>
</evidence>
<reference evidence="18" key="1">
    <citation type="submission" date="2013-06" db="EMBL/GenBank/DDBJ databases">
        <authorList>
            <person name="Zhao Q."/>
        </authorList>
    </citation>
    <scope>NUCLEOTIDE SEQUENCE</scope>
    <source>
        <strain evidence="18">cv. W1943</strain>
    </source>
</reference>
<dbReference type="FunFam" id="1.10.238.10:FF:000011">
    <property type="entry name" value="Mitochondrial Rho GTPase"/>
    <property type="match status" value="1"/>
</dbReference>
<dbReference type="FunFam" id="3.40.50.300:FF:000553">
    <property type="entry name" value="Mitochondrial Rho GTPase"/>
    <property type="match status" value="1"/>
</dbReference>
<dbReference type="SUPFAM" id="SSF52540">
    <property type="entry name" value="P-loop containing nucleoside triphosphate hydrolases"/>
    <property type="match status" value="2"/>
</dbReference>
<keyword evidence="5" id="KW-0677">Repeat</keyword>
<dbReference type="InterPro" id="IPR027417">
    <property type="entry name" value="P-loop_NTPase"/>
</dbReference>
<dbReference type="InterPro" id="IPR011992">
    <property type="entry name" value="EF-hand-dom_pair"/>
</dbReference>
<dbReference type="Gramene" id="ORUFI01G40280.2">
    <property type="protein sequence ID" value="ORUFI01G40280.2"/>
    <property type="gene ID" value="ORUFI01G40280"/>
</dbReference>
<dbReference type="OMA" id="EGFISKW"/>
<evidence type="ECO:0000256" key="11">
    <source>
        <dbReference type="ARBA" id="ARBA00023128"/>
    </source>
</evidence>
<dbReference type="GO" id="GO:0005741">
    <property type="term" value="C:mitochondrial outer membrane"/>
    <property type="evidence" value="ECO:0007669"/>
    <property type="project" value="UniProtKB-SubCell"/>
</dbReference>
<comment type="subcellular location">
    <subcellularLocation>
        <location evidence="1 14">Mitochondrion outer membrane</location>
        <topology evidence="1 14">Single-pass type IV membrane protein</topology>
    </subcellularLocation>
</comment>
<keyword evidence="6 14" id="KW-0547">Nucleotide-binding</keyword>
<dbReference type="AlphaFoldDB" id="A0A0E0N4U2"/>
<dbReference type="PIRSF" id="PIRSF037488">
    <property type="entry name" value="Mt_Rho_GTPase"/>
    <property type="match status" value="1"/>
</dbReference>
<keyword evidence="4" id="KW-0479">Metal-binding</keyword>
<comment type="similarity">
    <text evidence="2 14">Belongs to the mitochondrial Rho GTPase family.</text>
</comment>
<dbReference type="InterPro" id="IPR013566">
    <property type="entry name" value="EF_hand_assoc_1"/>
</dbReference>
<organism evidence="17 18">
    <name type="scientific">Oryza rufipogon</name>
    <name type="common">Brownbeard rice</name>
    <name type="synonym">Asian wild rice</name>
    <dbReference type="NCBI Taxonomy" id="4529"/>
    <lineage>
        <taxon>Eukaryota</taxon>
        <taxon>Viridiplantae</taxon>
        <taxon>Streptophyta</taxon>
        <taxon>Embryophyta</taxon>
        <taxon>Tracheophyta</taxon>
        <taxon>Spermatophyta</taxon>
        <taxon>Magnoliopsida</taxon>
        <taxon>Liliopsida</taxon>
        <taxon>Poales</taxon>
        <taxon>Poaceae</taxon>
        <taxon>BOP clade</taxon>
        <taxon>Oryzoideae</taxon>
        <taxon>Oryzeae</taxon>
        <taxon>Oryzinae</taxon>
        <taxon>Oryza</taxon>
    </lineage>
</organism>
<dbReference type="Proteomes" id="UP000008022">
    <property type="component" value="Unassembled WGS sequence"/>
</dbReference>
<evidence type="ECO:0000256" key="7">
    <source>
        <dbReference type="ARBA" id="ARBA00022787"/>
    </source>
</evidence>
<dbReference type="EC" id="3.6.5.-" evidence="14"/>
<dbReference type="SMART" id="SM00174">
    <property type="entry name" value="RHO"/>
    <property type="match status" value="1"/>
</dbReference>
<keyword evidence="10 15" id="KW-1133">Transmembrane helix</keyword>
<dbReference type="InterPro" id="IPR021181">
    <property type="entry name" value="Miro"/>
</dbReference>
<evidence type="ECO:0000256" key="6">
    <source>
        <dbReference type="ARBA" id="ARBA00022741"/>
    </source>
</evidence>
<accession>A0A0E0N4U2</accession>
<evidence type="ECO:0000256" key="2">
    <source>
        <dbReference type="ARBA" id="ARBA00007981"/>
    </source>
</evidence>
<dbReference type="Pfam" id="PF08355">
    <property type="entry name" value="EF_assoc_1"/>
    <property type="match status" value="1"/>
</dbReference>
<evidence type="ECO:0000256" key="12">
    <source>
        <dbReference type="ARBA" id="ARBA00023134"/>
    </source>
</evidence>
<sequence>MALAAAPANLAGKQSLRVVVIGDPGTGKSSLVVSAATEATSPAPEQRSKLIAECQSADVVVLTYACDQPATLERLSSFWFPELRRLQLEAPVIVVGCKLDLRGEEQGTLDAVMAPIMVAFREIETCIECSALRQILVYEVFYYAQKAVLYPTAPLFDQEAQMLKLRCMRALKRIFILCDHDRDGAFSDVELNDFQVICFNAPLQPNEIIGVKRTIQEKLTEGVNENGLTLTGFLFLHTLIIGNGKLETTWTVLRKFGYDNELKLRDDLIPAIKRAPDQTLELKSQVIDFLRGIFNMFDTDNDGALQPAEINDLFSTAPENPWSSHLYENCAENNVLGGLSFEGFISKWTLMTLIHPSNSFANLIYVGYPGDFDSAFTTTRKRRVDRKKKQTQRNVFQCYVFGPRHAGKTALLQSFLKRYHSIGTRKTLVMREISEGDVGPLLSDKESLAPCDVAVIVYDSGDEVSWQRARELLVQVATRGKNTGYEVPCLIVAAKDDLDQSPLALQDSTRVSHDMGIETPIPFSVRLRDLNNIFCRIVHAAQQPHLSIPETEAGKTHRQYRQFLNRSLTVVSVGAAVAVVGVAAYRVYAARKNASS</sequence>
<dbReference type="eggNOG" id="KOG1707">
    <property type="taxonomic scope" value="Eukaryota"/>
</dbReference>
<keyword evidence="11 14" id="KW-0496">Mitochondrion</keyword>
<evidence type="ECO:0000256" key="10">
    <source>
        <dbReference type="ARBA" id="ARBA00022989"/>
    </source>
</evidence>
<dbReference type="GO" id="GO:0005509">
    <property type="term" value="F:calcium ion binding"/>
    <property type="evidence" value="ECO:0007669"/>
    <property type="project" value="InterPro"/>
</dbReference>
<evidence type="ECO:0000256" key="1">
    <source>
        <dbReference type="ARBA" id="ARBA00004200"/>
    </source>
</evidence>
<keyword evidence="13 14" id="KW-0472">Membrane</keyword>
<dbReference type="Gene3D" id="1.10.238.10">
    <property type="entry name" value="EF-hand"/>
    <property type="match status" value="2"/>
</dbReference>
<keyword evidence="12 14" id="KW-0342">GTP-binding</keyword>